<feature type="chain" id="PRO_5020382551" evidence="1">
    <location>
        <begin position="21"/>
        <end position="1149"/>
    </location>
</feature>
<feature type="domain" description="3-keto-alpha-glucoside-1,2-lyase/3-keto-2-hydroxy-glucal hydratase" evidence="2">
    <location>
        <begin position="943"/>
        <end position="1128"/>
    </location>
</feature>
<dbReference type="Pfam" id="PF06439">
    <property type="entry name" value="3keto-disac_hyd"/>
    <property type="match status" value="2"/>
</dbReference>
<dbReference type="InterPro" id="IPR016024">
    <property type="entry name" value="ARM-type_fold"/>
</dbReference>
<dbReference type="PANTHER" id="PTHR12697">
    <property type="entry name" value="PBS LYASE HEAT-LIKE PROTEIN"/>
    <property type="match status" value="1"/>
</dbReference>
<dbReference type="EMBL" id="SZVO01000005">
    <property type="protein sequence ID" value="TKT91856.1"/>
    <property type="molecule type" value="Genomic_DNA"/>
</dbReference>
<keyword evidence="4" id="KW-1185">Reference proteome</keyword>
<dbReference type="PANTHER" id="PTHR12697:SF5">
    <property type="entry name" value="DEOXYHYPUSINE HYDROXYLASE"/>
    <property type="match status" value="1"/>
</dbReference>
<dbReference type="AlphaFoldDB" id="A0A4U6D577"/>
<proteinExistence type="predicted"/>
<evidence type="ECO:0000313" key="4">
    <source>
        <dbReference type="Proteomes" id="UP000304900"/>
    </source>
</evidence>
<dbReference type="SMART" id="SM00567">
    <property type="entry name" value="EZ_HEAT"/>
    <property type="match status" value="5"/>
</dbReference>
<gene>
    <name evidence="3" type="ORF">FDK13_11930</name>
</gene>
<evidence type="ECO:0000313" key="3">
    <source>
        <dbReference type="EMBL" id="TKT91856.1"/>
    </source>
</evidence>
<sequence length="1149" mass="123751">MKKIIYALLACCMLNTAAMAQLDKNRTLSTRIADLLAQLPADNAAQLKKSMDELAELGKPGLVQIASMLVAPGKGNDAKAQYALGGFTYYSSQAGKEAWRKNAAEAYVEALSKAQSPESKQFLIYQLQTIGKDEAVPVVATYLSDEYLSGPAARTLARIGTESAGKALLQALANAKGKAQISITEALGMSRFKEAAAAIEKTATNEELDLRKVSLFALSEIASPSSESILAAAATKANYLYDEANSTAAYLNYLSRLSLTGNAPITEKAALALTSSLVDAKQTDTRSSALKIYADSKKRESVPILVKALDSTDPEYRAAALKLGQKYTMADGTTPWINALKKAKPEVQAEIIYMLGRAESKDALPTITKSLASKDAKVKTAAIWAAGKIGGESSLPALLPILKKGNADEIKAVKNTLLTLKGNTVVDQLAAALPTLPATAQPAVIDVLAARAASSKMSVVSALLTSANPEVKTAAFNALKSLATSNDLSQLFTLLNSVSNADEITAVQKAIITGVKGSGNASAQSDLILKQITASPADKQSRYLAILASIGGNKALTSVVSSYNNGDAVSKKAAISALSNWTDASAANELLAIAKKSTDAEDFNLALTGYVSGITKSPKTPINKVLMLHNALDIAKTDAQKELILKELPRYKTFNALLLAGKYLDNSGAVQQAAAQAVMNIGLANKNFSGAEVRELMTKTSSVLKGQDSEYQKESIRKYLAEMPAGDGFVSLFNGKDLTGWKGLVENPIARGKMSADTLAAKQKKADEVMKTGWAAKDGDLVFSGHGDNLCTVKQYGDFEMYVDWKIESKGDAGIYLRGTPQVQIWDTSRVDVGAQVGSGGLYNNAKNPKNPTKLADNAIGDWNNFHITMIGDRVTVELNGEKVVDNIILENYWDRKLPIFVKEQLELQAHGNIIYYRDIYVREIPRPEPFVLSDEEKKESYKILFDGTNMHEWIGNTTDYSSENGEMVMNPHGGGKGNLYTKDEYSDFVFRFEFQLTPGANNGVGIRTPLTGDAAYVGTEIQILDNDADIYKDLKEYQYHGSAYGIIPAKRGYLKPLGEWNYEEIYLKGSKIKVTLNGTVITEGDLTEASKDGTADHRDHPGLKNTTGYIGFLGHGAPLKFRNIRIKDLSKVTEEPVATGKKKAKKKK</sequence>
<name>A0A4U6D577_9BACT</name>
<dbReference type="Proteomes" id="UP000304900">
    <property type="component" value="Unassembled WGS sequence"/>
</dbReference>
<dbReference type="Gene3D" id="1.25.10.10">
    <property type="entry name" value="Leucine-rich Repeat Variant"/>
    <property type="match status" value="3"/>
</dbReference>
<protein>
    <submittedName>
        <fullName evidence="3">DUF1080 domain-containing protein</fullName>
    </submittedName>
</protein>
<evidence type="ECO:0000259" key="2">
    <source>
        <dbReference type="Pfam" id="PF06439"/>
    </source>
</evidence>
<keyword evidence="1" id="KW-0732">Signal</keyword>
<dbReference type="GO" id="GO:0016491">
    <property type="term" value="F:oxidoreductase activity"/>
    <property type="evidence" value="ECO:0007669"/>
    <property type="project" value="TreeGrafter"/>
</dbReference>
<reference evidence="3 4" key="1">
    <citation type="submission" date="2019-05" db="EMBL/GenBank/DDBJ databases">
        <title>Dyadobacter AR-3-8 sp. nov., isolated from arctic soil.</title>
        <authorList>
            <person name="Chaudhary D.K."/>
        </authorList>
    </citation>
    <scope>NUCLEOTIDE SEQUENCE [LARGE SCALE GENOMIC DNA]</scope>
    <source>
        <strain evidence="3 4">AR-3-8</strain>
    </source>
</reference>
<comment type="caution">
    <text evidence="3">The sequence shown here is derived from an EMBL/GenBank/DDBJ whole genome shotgun (WGS) entry which is preliminary data.</text>
</comment>
<evidence type="ECO:0000256" key="1">
    <source>
        <dbReference type="SAM" id="SignalP"/>
    </source>
</evidence>
<dbReference type="Pfam" id="PF13646">
    <property type="entry name" value="HEAT_2"/>
    <property type="match status" value="1"/>
</dbReference>
<dbReference type="InterPro" id="IPR004155">
    <property type="entry name" value="PBS_lyase_HEAT"/>
</dbReference>
<dbReference type="InterPro" id="IPR011989">
    <property type="entry name" value="ARM-like"/>
</dbReference>
<dbReference type="GO" id="GO:0016787">
    <property type="term" value="F:hydrolase activity"/>
    <property type="evidence" value="ECO:0007669"/>
    <property type="project" value="InterPro"/>
</dbReference>
<feature type="signal peptide" evidence="1">
    <location>
        <begin position="1"/>
        <end position="20"/>
    </location>
</feature>
<accession>A0A4U6D577</accession>
<dbReference type="SUPFAM" id="SSF48371">
    <property type="entry name" value="ARM repeat"/>
    <property type="match status" value="2"/>
</dbReference>
<dbReference type="OrthoDB" id="9806233at2"/>
<organism evidence="3 4">
    <name type="scientific">Dyadobacter frigoris</name>
    <dbReference type="NCBI Taxonomy" id="2576211"/>
    <lineage>
        <taxon>Bacteria</taxon>
        <taxon>Pseudomonadati</taxon>
        <taxon>Bacteroidota</taxon>
        <taxon>Cytophagia</taxon>
        <taxon>Cytophagales</taxon>
        <taxon>Spirosomataceae</taxon>
        <taxon>Dyadobacter</taxon>
    </lineage>
</organism>
<dbReference type="RefSeq" id="WP_137340225.1">
    <property type="nucleotide sequence ID" value="NZ_BSQH01000006.1"/>
</dbReference>
<feature type="domain" description="3-keto-alpha-glucoside-1,2-lyase/3-keto-2-hydroxy-glucal hydratase" evidence="2">
    <location>
        <begin position="728"/>
        <end position="923"/>
    </location>
</feature>
<dbReference type="InterPro" id="IPR010496">
    <property type="entry name" value="AL/BT2_dom"/>
</dbReference>
<dbReference type="Gene3D" id="2.60.120.560">
    <property type="entry name" value="Exo-inulinase, domain 1"/>
    <property type="match status" value="2"/>
</dbReference>